<gene>
    <name evidence="2" type="ORF">CYBJADRAFT_164100</name>
</gene>
<feature type="region of interest" description="Disordered" evidence="1">
    <location>
        <begin position="197"/>
        <end position="230"/>
    </location>
</feature>
<feature type="compositionally biased region" description="Low complexity" evidence="1">
    <location>
        <begin position="53"/>
        <end position="70"/>
    </location>
</feature>
<feature type="compositionally biased region" description="Acidic residues" evidence="1">
    <location>
        <begin position="197"/>
        <end position="221"/>
    </location>
</feature>
<keyword evidence="3" id="KW-1185">Reference proteome</keyword>
<accession>A0A1E4RX49</accession>
<feature type="region of interest" description="Disordered" evidence="1">
    <location>
        <begin position="1"/>
        <end position="94"/>
    </location>
</feature>
<dbReference type="AlphaFoldDB" id="A0A1E4RX49"/>
<feature type="compositionally biased region" description="Low complexity" evidence="1">
    <location>
        <begin position="28"/>
        <end position="44"/>
    </location>
</feature>
<dbReference type="GeneID" id="30988224"/>
<organism evidence="2 3">
    <name type="scientific">Cyberlindnera jadinii (strain ATCC 18201 / CBS 1600 / BCRC 20928 / JCM 3617 / NBRC 0987 / NRRL Y-1542)</name>
    <name type="common">Torula yeast</name>
    <name type="synonym">Candida utilis</name>
    <dbReference type="NCBI Taxonomy" id="983966"/>
    <lineage>
        <taxon>Eukaryota</taxon>
        <taxon>Fungi</taxon>
        <taxon>Dikarya</taxon>
        <taxon>Ascomycota</taxon>
        <taxon>Saccharomycotina</taxon>
        <taxon>Saccharomycetes</taxon>
        <taxon>Phaffomycetales</taxon>
        <taxon>Phaffomycetaceae</taxon>
        <taxon>Cyberlindnera</taxon>
    </lineage>
</organism>
<evidence type="ECO:0000313" key="3">
    <source>
        <dbReference type="Proteomes" id="UP000094389"/>
    </source>
</evidence>
<name>A0A1E4RX49_CYBJN</name>
<sequence length="230" mass="25806">MPLNKLTMSATRDHRRHKDTKIGKLRTSPRGSVSLSASSSSCAISGGGDNHNHNNNNYNYNNYNYNSNDGTDSPSGGSVMPVLQRSTGDAKPYRHSFSNFGNIETKDAGVSHRARFNRRVSSFTSSSSPWARRRSFLSSTMISDEKHLVYELHSGRFFNDVPMYSISLKESQGFTWNQDLFASQYQQQSAVLYDTEEDTDNEDAIMMEDDDDDDAHDDDDGDAHCESGTW</sequence>
<proteinExistence type="predicted"/>
<dbReference type="RefSeq" id="XP_020068839.1">
    <property type="nucleotide sequence ID" value="XM_020213828.1"/>
</dbReference>
<evidence type="ECO:0000313" key="2">
    <source>
        <dbReference type="EMBL" id="ODV71800.1"/>
    </source>
</evidence>
<dbReference type="Proteomes" id="UP000094389">
    <property type="component" value="Unassembled WGS sequence"/>
</dbReference>
<feature type="compositionally biased region" description="Polar residues" evidence="1">
    <location>
        <begin position="1"/>
        <end position="10"/>
    </location>
</feature>
<evidence type="ECO:0000256" key="1">
    <source>
        <dbReference type="SAM" id="MobiDB-lite"/>
    </source>
</evidence>
<dbReference type="OrthoDB" id="4063176at2759"/>
<reference evidence="2 3" key="1">
    <citation type="journal article" date="2016" name="Proc. Natl. Acad. Sci. U.S.A.">
        <title>Comparative genomics of biotechnologically important yeasts.</title>
        <authorList>
            <person name="Riley R."/>
            <person name="Haridas S."/>
            <person name="Wolfe K.H."/>
            <person name="Lopes M.R."/>
            <person name="Hittinger C.T."/>
            <person name="Goeker M."/>
            <person name="Salamov A.A."/>
            <person name="Wisecaver J.H."/>
            <person name="Long T.M."/>
            <person name="Calvey C.H."/>
            <person name="Aerts A.L."/>
            <person name="Barry K.W."/>
            <person name="Choi C."/>
            <person name="Clum A."/>
            <person name="Coughlan A.Y."/>
            <person name="Deshpande S."/>
            <person name="Douglass A.P."/>
            <person name="Hanson S.J."/>
            <person name="Klenk H.-P."/>
            <person name="LaButti K.M."/>
            <person name="Lapidus A."/>
            <person name="Lindquist E.A."/>
            <person name="Lipzen A.M."/>
            <person name="Meier-Kolthoff J.P."/>
            <person name="Ohm R.A."/>
            <person name="Otillar R.P."/>
            <person name="Pangilinan J.L."/>
            <person name="Peng Y."/>
            <person name="Rokas A."/>
            <person name="Rosa C.A."/>
            <person name="Scheuner C."/>
            <person name="Sibirny A.A."/>
            <person name="Slot J.C."/>
            <person name="Stielow J.B."/>
            <person name="Sun H."/>
            <person name="Kurtzman C.P."/>
            <person name="Blackwell M."/>
            <person name="Grigoriev I.V."/>
            <person name="Jeffries T.W."/>
        </authorList>
    </citation>
    <scope>NUCLEOTIDE SEQUENCE [LARGE SCALE GENOMIC DNA]</scope>
    <source>
        <strain evidence="3">ATCC 18201 / CBS 1600 / BCRC 20928 / JCM 3617 / NBRC 0987 / NRRL Y-1542</strain>
    </source>
</reference>
<protein>
    <submittedName>
        <fullName evidence="2">Uncharacterized protein</fullName>
    </submittedName>
</protein>
<dbReference type="EMBL" id="KV453938">
    <property type="protein sequence ID" value="ODV71800.1"/>
    <property type="molecule type" value="Genomic_DNA"/>
</dbReference>